<dbReference type="PANTHER" id="PTHR43071">
    <property type="entry name" value="2-AMINO-4-HYDROXY-6-HYDROXYMETHYLDIHYDROPTERIDINE PYROPHOSPHOKINASE"/>
    <property type="match status" value="1"/>
</dbReference>
<evidence type="ECO:0000256" key="10">
    <source>
        <dbReference type="ARBA" id="ARBA00029409"/>
    </source>
</evidence>
<reference evidence="14 15" key="1">
    <citation type="submission" date="2019-09" db="EMBL/GenBank/DDBJ databases">
        <authorList>
            <person name="Silva M."/>
            <person name="Pereira G."/>
            <person name="Lopes-Da-Costa L."/>
            <person name="Silva E."/>
        </authorList>
    </citation>
    <scope>NUCLEOTIDE SEQUENCE [LARGE SCALE GENOMIC DNA]</scope>
    <source>
        <strain evidence="14 15">FMV-PI01</strain>
    </source>
</reference>
<sequence>MRCVFRKNSFFELDEIYSLKKSKFFPYKQTRCDDFKYEFFLNLGGNLGNVQENFEKFFLLLKKDRRFCITQSSPIFLNKAFGYEKQPDFLNAVMVVKTSKSPNETLKILNHFERIFKRKRSFKNAPRTLDLDILYYKNLTLNTNKLTLPHPGVYDRIPVIFGLGCLY</sequence>
<evidence type="ECO:0000313" key="14">
    <source>
        <dbReference type="EMBL" id="MSN97152.1"/>
    </source>
</evidence>
<gene>
    <name evidence="14" type="primary">folK</name>
    <name evidence="14" type="ORF">F1B92_08265</name>
</gene>
<accession>A0A6L5WL95</accession>
<dbReference type="GO" id="GO:0005524">
    <property type="term" value="F:ATP binding"/>
    <property type="evidence" value="ECO:0007669"/>
    <property type="project" value="UniProtKB-KW"/>
</dbReference>
<dbReference type="RefSeq" id="WP_154571399.1">
    <property type="nucleotide sequence ID" value="NZ_VWSJ01000042.1"/>
</dbReference>
<dbReference type="GO" id="GO:0046656">
    <property type="term" value="P:folic acid biosynthetic process"/>
    <property type="evidence" value="ECO:0007669"/>
    <property type="project" value="UniProtKB-KW"/>
</dbReference>
<evidence type="ECO:0000256" key="8">
    <source>
        <dbReference type="ARBA" id="ARBA00022840"/>
    </source>
</evidence>
<evidence type="ECO:0000256" key="2">
    <source>
        <dbReference type="ARBA" id="ARBA00005810"/>
    </source>
</evidence>
<keyword evidence="9" id="KW-0289">Folate biosynthesis</keyword>
<dbReference type="EC" id="2.7.6.3" evidence="3"/>
<dbReference type="EMBL" id="VWSJ01000042">
    <property type="protein sequence ID" value="MSN97152.1"/>
    <property type="molecule type" value="Genomic_DNA"/>
</dbReference>
<dbReference type="Gene3D" id="3.30.70.560">
    <property type="entry name" value="7,8-Dihydro-6-hydroxymethylpterin-pyrophosphokinase HPPK"/>
    <property type="match status" value="1"/>
</dbReference>
<dbReference type="InterPro" id="IPR035907">
    <property type="entry name" value="Hppk_sf"/>
</dbReference>
<dbReference type="GO" id="GO:0046654">
    <property type="term" value="P:tetrahydrofolate biosynthetic process"/>
    <property type="evidence" value="ECO:0007669"/>
    <property type="project" value="UniProtKB-UniPathway"/>
</dbReference>
<keyword evidence="7 14" id="KW-0418">Kinase</keyword>
<evidence type="ECO:0000256" key="9">
    <source>
        <dbReference type="ARBA" id="ARBA00022909"/>
    </source>
</evidence>
<dbReference type="Pfam" id="PF01288">
    <property type="entry name" value="HPPK"/>
    <property type="match status" value="1"/>
</dbReference>
<keyword evidence="8" id="KW-0067">ATP-binding</keyword>
<evidence type="ECO:0000256" key="11">
    <source>
        <dbReference type="ARBA" id="ARBA00029766"/>
    </source>
</evidence>
<comment type="function">
    <text evidence="10">Catalyzes the transfer of pyrophosphate from adenosine triphosphate (ATP) to 6-hydroxymethyl-7,8-dihydropterin, an enzymatic step in folate biosynthesis pathway.</text>
</comment>
<name>A0A6L5WL95_9BACT</name>
<dbReference type="GO" id="GO:0016301">
    <property type="term" value="F:kinase activity"/>
    <property type="evidence" value="ECO:0007669"/>
    <property type="project" value="UniProtKB-KW"/>
</dbReference>
<dbReference type="GO" id="GO:0003848">
    <property type="term" value="F:2-amino-4-hydroxy-6-hydroxymethyldihydropteridine diphosphokinase activity"/>
    <property type="evidence" value="ECO:0007669"/>
    <property type="project" value="UniProtKB-EC"/>
</dbReference>
<evidence type="ECO:0000256" key="4">
    <source>
        <dbReference type="ARBA" id="ARBA00016218"/>
    </source>
</evidence>
<proteinExistence type="inferred from homology"/>
<keyword evidence="5 14" id="KW-0808">Transferase</keyword>
<evidence type="ECO:0000259" key="13">
    <source>
        <dbReference type="PROSITE" id="PS00794"/>
    </source>
</evidence>
<protein>
    <recommendedName>
        <fullName evidence="4">2-amino-4-hydroxy-6-hydroxymethyldihydropteridine pyrophosphokinase</fullName>
        <ecNumber evidence="3">2.7.6.3</ecNumber>
    </recommendedName>
    <alternativeName>
        <fullName evidence="11">6-hydroxymethyl-7,8-dihydropterin pyrophosphokinase</fullName>
    </alternativeName>
    <alternativeName>
        <fullName evidence="12">7,8-dihydro-6-hydroxymethylpterin-pyrophosphokinase</fullName>
    </alternativeName>
</protein>
<evidence type="ECO:0000256" key="12">
    <source>
        <dbReference type="ARBA" id="ARBA00033413"/>
    </source>
</evidence>
<dbReference type="AlphaFoldDB" id="A0A6L5WL95"/>
<organism evidence="14 15">
    <name type="scientific">Campylobacter portucalensis</name>
    <dbReference type="NCBI Taxonomy" id="2608384"/>
    <lineage>
        <taxon>Bacteria</taxon>
        <taxon>Pseudomonadati</taxon>
        <taxon>Campylobacterota</taxon>
        <taxon>Epsilonproteobacteria</taxon>
        <taxon>Campylobacterales</taxon>
        <taxon>Campylobacteraceae</taxon>
        <taxon>Campylobacter</taxon>
    </lineage>
</organism>
<evidence type="ECO:0000256" key="6">
    <source>
        <dbReference type="ARBA" id="ARBA00022741"/>
    </source>
</evidence>
<feature type="domain" description="7,8-dihydro-6-hydroxymethylpterin-pyrophosphokinase" evidence="13">
    <location>
        <begin position="123"/>
        <end position="134"/>
    </location>
</feature>
<dbReference type="CDD" id="cd00483">
    <property type="entry name" value="HPPK"/>
    <property type="match status" value="1"/>
</dbReference>
<dbReference type="InterPro" id="IPR000550">
    <property type="entry name" value="Hppk"/>
</dbReference>
<keyword evidence="15" id="KW-1185">Reference proteome</keyword>
<evidence type="ECO:0000256" key="5">
    <source>
        <dbReference type="ARBA" id="ARBA00022679"/>
    </source>
</evidence>
<dbReference type="PROSITE" id="PS00794">
    <property type="entry name" value="HPPK"/>
    <property type="match status" value="1"/>
</dbReference>
<dbReference type="PANTHER" id="PTHR43071:SF1">
    <property type="entry name" value="2-AMINO-4-HYDROXY-6-HYDROXYMETHYLDIHYDROPTERIDINE PYROPHOSPHOKINASE"/>
    <property type="match status" value="1"/>
</dbReference>
<dbReference type="UniPathway" id="UPA00077">
    <property type="reaction ID" value="UER00155"/>
</dbReference>
<comment type="similarity">
    <text evidence="2">Belongs to the HPPK family.</text>
</comment>
<evidence type="ECO:0000313" key="15">
    <source>
        <dbReference type="Proteomes" id="UP000476338"/>
    </source>
</evidence>
<dbReference type="NCBIfam" id="TIGR01498">
    <property type="entry name" value="folK"/>
    <property type="match status" value="1"/>
</dbReference>
<evidence type="ECO:0000256" key="7">
    <source>
        <dbReference type="ARBA" id="ARBA00022777"/>
    </source>
</evidence>
<evidence type="ECO:0000256" key="1">
    <source>
        <dbReference type="ARBA" id="ARBA00005051"/>
    </source>
</evidence>
<keyword evidence="6" id="KW-0547">Nucleotide-binding</keyword>
<evidence type="ECO:0000256" key="3">
    <source>
        <dbReference type="ARBA" id="ARBA00013253"/>
    </source>
</evidence>
<comment type="pathway">
    <text evidence="1">Cofactor biosynthesis; tetrahydrofolate biosynthesis; 2-amino-4-hydroxy-6-hydroxymethyl-7,8-dihydropteridine diphosphate from 7,8-dihydroneopterin triphosphate: step 4/4.</text>
</comment>
<reference evidence="14 15" key="2">
    <citation type="submission" date="2020-03" db="EMBL/GenBank/DDBJ databases">
        <title>Campylobacter portucalensis sp. nov., a new species of Campylobacter isolated from the reproductive tract of bulls.</title>
        <authorList>
            <person name="Silva M.F."/>
            <person name="Pereira G."/>
            <person name="Carneiro C."/>
            <person name="Hemphill A."/>
            <person name="Mateus L."/>
            <person name="Lopes-Da-Costa L."/>
            <person name="Silva E."/>
        </authorList>
    </citation>
    <scope>NUCLEOTIDE SEQUENCE [LARGE SCALE GENOMIC DNA]</scope>
    <source>
        <strain evidence="14 15">FMV-PI01</strain>
    </source>
</reference>
<dbReference type="Proteomes" id="UP000476338">
    <property type="component" value="Unassembled WGS sequence"/>
</dbReference>
<dbReference type="SUPFAM" id="SSF55083">
    <property type="entry name" value="6-hydroxymethyl-7,8-dihydropterin pyrophosphokinase, HPPK"/>
    <property type="match status" value="1"/>
</dbReference>
<comment type="caution">
    <text evidence="14">The sequence shown here is derived from an EMBL/GenBank/DDBJ whole genome shotgun (WGS) entry which is preliminary data.</text>
</comment>